<dbReference type="SUPFAM" id="SSF82185">
    <property type="entry name" value="Histone H3 K4-specific methyltransferase SET7/9 N-terminal domain"/>
    <property type="match status" value="1"/>
</dbReference>
<comment type="caution">
    <text evidence="2">The sequence shown here is derived from an EMBL/GenBank/DDBJ whole genome shotgun (WGS) entry which is preliminary data.</text>
</comment>
<feature type="region of interest" description="Disordered" evidence="1">
    <location>
        <begin position="95"/>
        <end position="116"/>
    </location>
</feature>
<protein>
    <submittedName>
        <fullName evidence="2">Uncharacterized protein</fullName>
    </submittedName>
</protein>
<evidence type="ECO:0000313" key="3">
    <source>
        <dbReference type="Proteomes" id="UP000325598"/>
    </source>
</evidence>
<dbReference type="InterPro" id="IPR011652">
    <property type="entry name" value="MORN_2"/>
</dbReference>
<dbReference type="Gene3D" id="3.90.930.1">
    <property type="match status" value="1"/>
</dbReference>
<dbReference type="GeneID" id="96754057"/>
<dbReference type="OrthoDB" id="4563261at2"/>
<reference evidence="2 3" key="1">
    <citation type="submission" date="2019-10" db="EMBL/GenBank/DDBJ databases">
        <title>Whole genome shotgun sequence of Streptomyces angustmyceticus NBRC 3934.</title>
        <authorList>
            <person name="Hosoyama A."/>
            <person name="Ichikawa N."/>
            <person name="Kimura A."/>
            <person name="Kitahashi Y."/>
            <person name="Komaki H."/>
            <person name="Uohara A."/>
        </authorList>
    </citation>
    <scope>NUCLEOTIDE SEQUENCE [LARGE SCALE GENOMIC DNA]</scope>
    <source>
        <strain evidence="2 3">NBRC 3934</strain>
    </source>
</reference>
<dbReference type="AlphaFoldDB" id="A0A5J4LB44"/>
<dbReference type="Pfam" id="PF07661">
    <property type="entry name" value="MORN_2"/>
    <property type="match status" value="1"/>
</dbReference>
<dbReference type="RefSeq" id="WP_086715614.1">
    <property type="nucleotide sequence ID" value="NZ_BLAG01000006.1"/>
</dbReference>
<sequence>MRIEDEDSYRDDDMRVHYEDEPFTGEVVYRDKEGKVTGLISYIDGVPSGPQTRWYSDGSKKKEGQTRWGIAVGDWRKWHPNGQLAEHSVFNLQGRRERRQRWDKDGNLTEDKSFST</sequence>
<accession>A0A5J4LB44</accession>
<organism evidence="2 3">
    <name type="scientific">Streptomyces angustmyceticus</name>
    <dbReference type="NCBI Taxonomy" id="285578"/>
    <lineage>
        <taxon>Bacteria</taxon>
        <taxon>Bacillati</taxon>
        <taxon>Actinomycetota</taxon>
        <taxon>Actinomycetes</taxon>
        <taxon>Kitasatosporales</taxon>
        <taxon>Streptomycetaceae</taxon>
        <taxon>Streptomyces</taxon>
    </lineage>
</organism>
<gene>
    <name evidence="2" type="ORF">San01_18890</name>
</gene>
<keyword evidence="3" id="KW-1185">Reference proteome</keyword>
<dbReference type="EMBL" id="BLAG01000006">
    <property type="protein sequence ID" value="GES29402.1"/>
    <property type="molecule type" value="Genomic_DNA"/>
</dbReference>
<dbReference type="Proteomes" id="UP000325598">
    <property type="component" value="Unassembled WGS sequence"/>
</dbReference>
<name>A0A5J4LB44_9ACTN</name>
<evidence type="ECO:0000256" key="1">
    <source>
        <dbReference type="SAM" id="MobiDB-lite"/>
    </source>
</evidence>
<proteinExistence type="predicted"/>
<evidence type="ECO:0000313" key="2">
    <source>
        <dbReference type="EMBL" id="GES29402.1"/>
    </source>
</evidence>
<feature type="compositionally biased region" description="Basic and acidic residues" evidence="1">
    <location>
        <begin position="100"/>
        <end position="116"/>
    </location>
</feature>